<dbReference type="AlphaFoldDB" id="A0A8J7VRI6"/>
<dbReference type="InterPro" id="IPR050597">
    <property type="entry name" value="Cytochrome_c_Oxidase_Subunit"/>
</dbReference>
<name>A0A8J7VRI6_9GAMM</name>
<keyword evidence="1" id="KW-0813">Transport</keyword>
<dbReference type="Proteomes" id="UP000675747">
    <property type="component" value="Unassembled WGS sequence"/>
</dbReference>
<evidence type="ECO:0000259" key="7">
    <source>
        <dbReference type="PROSITE" id="PS51007"/>
    </source>
</evidence>
<dbReference type="Gene3D" id="1.10.760.10">
    <property type="entry name" value="Cytochrome c-like domain"/>
    <property type="match status" value="1"/>
</dbReference>
<dbReference type="InterPro" id="IPR008168">
    <property type="entry name" value="Cyt_C_IC"/>
</dbReference>
<evidence type="ECO:0000256" key="2">
    <source>
        <dbReference type="ARBA" id="ARBA00022617"/>
    </source>
</evidence>
<dbReference type="PANTHER" id="PTHR33751:SF1">
    <property type="entry name" value="CBB3-TYPE CYTOCHROME C OXIDASE SUBUNIT FIXP"/>
    <property type="match status" value="1"/>
</dbReference>
<dbReference type="EMBL" id="JAGQFT010000013">
    <property type="protein sequence ID" value="MBR0561542.1"/>
    <property type="molecule type" value="Genomic_DNA"/>
</dbReference>
<proteinExistence type="predicted"/>
<dbReference type="PROSITE" id="PS51007">
    <property type="entry name" value="CYTC"/>
    <property type="match status" value="1"/>
</dbReference>
<dbReference type="PRINTS" id="PR00605">
    <property type="entry name" value="CYTCHROMECIC"/>
</dbReference>
<dbReference type="EMBL" id="JAGQFT020000011">
    <property type="protein sequence ID" value="MBS7458443.1"/>
    <property type="molecule type" value="Genomic_DNA"/>
</dbReference>
<gene>
    <name evidence="9" type="ORF">KB893_014990</name>
    <name evidence="8" type="ORF">KB893_03240</name>
</gene>
<dbReference type="SUPFAM" id="SSF46626">
    <property type="entry name" value="Cytochrome c"/>
    <property type="match status" value="1"/>
</dbReference>
<keyword evidence="4" id="KW-0249">Electron transport</keyword>
<evidence type="ECO:0000256" key="4">
    <source>
        <dbReference type="ARBA" id="ARBA00022982"/>
    </source>
</evidence>
<keyword evidence="3 6" id="KW-0479">Metal-binding</keyword>
<feature type="domain" description="Cytochrome c" evidence="7">
    <location>
        <begin position="60"/>
        <end position="155"/>
    </location>
</feature>
<dbReference type="Pfam" id="PF00034">
    <property type="entry name" value="Cytochrom_C"/>
    <property type="match status" value="1"/>
</dbReference>
<dbReference type="GO" id="GO:0009055">
    <property type="term" value="F:electron transfer activity"/>
    <property type="evidence" value="ECO:0007669"/>
    <property type="project" value="InterPro"/>
</dbReference>
<evidence type="ECO:0000256" key="6">
    <source>
        <dbReference type="PROSITE-ProRule" id="PRU00433"/>
    </source>
</evidence>
<dbReference type="GO" id="GO:0020037">
    <property type="term" value="F:heme binding"/>
    <property type="evidence" value="ECO:0007669"/>
    <property type="project" value="InterPro"/>
</dbReference>
<evidence type="ECO:0000313" key="9">
    <source>
        <dbReference type="EMBL" id="MBS7458443.1"/>
    </source>
</evidence>
<evidence type="ECO:0000256" key="3">
    <source>
        <dbReference type="ARBA" id="ARBA00022723"/>
    </source>
</evidence>
<dbReference type="InterPro" id="IPR009056">
    <property type="entry name" value="Cyt_c-like_dom"/>
</dbReference>
<evidence type="ECO:0000313" key="10">
    <source>
        <dbReference type="Proteomes" id="UP000675747"/>
    </source>
</evidence>
<dbReference type="InterPro" id="IPR036909">
    <property type="entry name" value="Cyt_c-like_dom_sf"/>
</dbReference>
<keyword evidence="10" id="KW-1185">Reference proteome</keyword>
<evidence type="ECO:0000256" key="5">
    <source>
        <dbReference type="ARBA" id="ARBA00023004"/>
    </source>
</evidence>
<accession>A0A8J7VRI6</accession>
<keyword evidence="2 6" id="KW-0349">Heme</keyword>
<evidence type="ECO:0000313" key="8">
    <source>
        <dbReference type="EMBL" id="MBR0561542.1"/>
    </source>
</evidence>
<evidence type="ECO:0000256" key="1">
    <source>
        <dbReference type="ARBA" id="ARBA00022448"/>
    </source>
</evidence>
<keyword evidence="5 6" id="KW-0408">Iron</keyword>
<sequence>MVQDVRGRRVRAVPPTTQVKSMSNVSRPSRTLLRLALLLLPAAASLGTALAADGASASPEAIEAGKKLYFSSSCNACHGGTGGGGMCPPLTNDIWIYGEDDETLHALIKNGTPGMEAIGKTRVGQEKVVGQMPPFGTVLKDEDIDNLIAFVHSLKKTEGASGGAK</sequence>
<reference evidence="9 10" key="1">
    <citation type="journal article" date="2021" name="Microbiol. Resour. Announc.">
        <title>Draft Genome Sequence of Coralloluteibacterium stylophorae LMG 29479T.</title>
        <authorList>
            <person name="Karlyshev A.V."/>
            <person name="Kudryashova E.B."/>
            <person name="Ariskina E.V."/>
            <person name="Conroy A.P."/>
            <person name="Abidueva E.Y."/>
        </authorList>
    </citation>
    <scope>NUCLEOTIDE SEQUENCE [LARGE SCALE GENOMIC DNA]</scope>
    <source>
        <strain evidence="9 10">LMG 29479</strain>
    </source>
</reference>
<organism evidence="8">
    <name type="scientific">Coralloluteibacterium stylophorae</name>
    <dbReference type="NCBI Taxonomy" id="1776034"/>
    <lineage>
        <taxon>Bacteria</taxon>
        <taxon>Pseudomonadati</taxon>
        <taxon>Pseudomonadota</taxon>
        <taxon>Gammaproteobacteria</taxon>
        <taxon>Lysobacterales</taxon>
        <taxon>Lysobacteraceae</taxon>
        <taxon>Coralloluteibacterium</taxon>
    </lineage>
</organism>
<dbReference type="PANTHER" id="PTHR33751">
    <property type="entry name" value="CBB3-TYPE CYTOCHROME C OXIDASE SUBUNIT FIXP"/>
    <property type="match status" value="1"/>
</dbReference>
<comment type="caution">
    <text evidence="8">The sequence shown here is derived from an EMBL/GenBank/DDBJ whole genome shotgun (WGS) entry which is preliminary data.</text>
</comment>
<reference evidence="8" key="2">
    <citation type="submission" date="2021-04" db="EMBL/GenBank/DDBJ databases">
        <authorList>
            <person name="Karlyshev A.V."/>
        </authorList>
    </citation>
    <scope>NUCLEOTIDE SEQUENCE</scope>
    <source>
        <strain evidence="8">LMG 29479</strain>
    </source>
</reference>
<protein>
    <submittedName>
        <fullName evidence="8">Cytochrome c</fullName>
    </submittedName>
</protein>
<dbReference type="GO" id="GO:0005506">
    <property type="term" value="F:iron ion binding"/>
    <property type="evidence" value="ECO:0007669"/>
    <property type="project" value="InterPro"/>
</dbReference>